<dbReference type="AlphaFoldDB" id="A0A2S0MI64"/>
<proteinExistence type="predicted"/>
<reference evidence="2 3" key="1">
    <citation type="submission" date="2018-03" db="EMBL/GenBank/DDBJ databases">
        <title>Genome sequencing of Ottowia sp.</title>
        <authorList>
            <person name="Kim S.-J."/>
            <person name="Heo J."/>
            <person name="Kwon S.-W."/>
        </authorList>
    </citation>
    <scope>NUCLEOTIDE SEQUENCE [LARGE SCALE GENOMIC DNA]</scope>
    <source>
        <strain evidence="2 3">KADR8-3</strain>
    </source>
</reference>
<accession>A0A2S0MI64</accession>
<evidence type="ECO:0000256" key="1">
    <source>
        <dbReference type="SAM" id="MobiDB-lite"/>
    </source>
</evidence>
<feature type="region of interest" description="Disordered" evidence="1">
    <location>
        <begin position="55"/>
        <end position="76"/>
    </location>
</feature>
<evidence type="ECO:0000313" key="2">
    <source>
        <dbReference type="EMBL" id="AVO35585.1"/>
    </source>
</evidence>
<name>A0A2S0MI64_9BURK</name>
<dbReference type="Proteomes" id="UP000239709">
    <property type="component" value="Chromosome"/>
</dbReference>
<evidence type="ECO:0000313" key="3">
    <source>
        <dbReference type="Proteomes" id="UP000239709"/>
    </source>
</evidence>
<organism evidence="2 3">
    <name type="scientific">Ottowia oryzae</name>
    <dbReference type="NCBI Taxonomy" id="2109914"/>
    <lineage>
        <taxon>Bacteria</taxon>
        <taxon>Pseudomonadati</taxon>
        <taxon>Pseudomonadota</taxon>
        <taxon>Betaproteobacteria</taxon>
        <taxon>Burkholderiales</taxon>
        <taxon>Comamonadaceae</taxon>
        <taxon>Ottowia</taxon>
    </lineage>
</organism>
<keyword evidence="3" id="KW-1185">Reference proteome</keyword>
<dbReference type="EMBL" id="CP027666">
    <property type="protein sequence ID" value="AVO35585.1"/>
    <property type="molecule type" value="Genomic_DNA"/>
</dbReference>
<protein>
    <submittedName>
        <fullName evidence="2">Uncharacterized protein</fullName>
    </submittedName>
</protein>
<sequence>MPPLTRHDARPLTANPHRRLLGRGVIVAPPAAPAHLGPLQAKAMHRAPLQRQMCTPAPDEATCGTARRQSPAPAGP</sequence>
<dbReference type="KEGG" id="otk:C6570_16155"/>
<gene>
    <name evidence="2" type="ORF">C6570_16155</name>
</gene>